<dbReference type="Pfam" id="PF00892">
    <property type="entry name" value="EamA"/>
    <property type="match status" value="2"/>
</dbReference>
<dbReference type="InterPro" id="IPR000620">
    <property type="entry name" value="EamA_dom"/>
</dbReference>
<evidence type="ECO:0000259" key="2">
    <source>
        <dbReference type="Pfam" id="PF00892"/>
    </source>
</evidence>
<feature type="transmembrane region" description="Helical" evidence="1">
    <location>
        <begin position="162"/>
        <end position="180"/>
    </location>
</feature>
<feature type="transmembrane region" description="Helical" evidence="1">
    <location>
        <begin position="275"/>
        <end position="293"/>
    </location>
</feature>
<dbReference type="PANTHER" id="PTHR22911">
    <property type="entry name" value="ACYL-MALONYL CONDENSING ENZYME-RELATED"/>
    <property type="match status" value="1"/>
</dbReference>
<feature type="transmembrane region" description="Helical" evidence="1">
    <location>
        <begin position="218"/>
        <end position="238"/>
    </location>
</feature>
<name>A0A3N1MGE4_9PROT</name>
<evidence type="ECO:0000256" key="1">
    <source>
        <dbReference type="SAM" id="Phobius"/>
    </source>
</evidence>
<feature type="domain" description="EamA" evidence="2">
    <location>
        <begin position="161"/>
        <end position="288"/>
    </location>
</feature>
<protein>
    <submittedName>
        <fullName evidence="3">Drug/metabolite transporter (DMT)-like permease</fullName>
    </submittedName>
</protein>
<keyword evidence="1" id="KW-1133">Transmembrane helix</keyword>
<dbReference type="OrthoDB" id="9812899at2"/>
<dbReference type="EMBL" id="RJKX01000013">
    <property type="protein sequence ID" value="ROQ00266.1"/>
    <property type="molecule type" value="Genomic_DNA"/>
</dbReference>
<dbReference type="Proteomes" id="UP000278222">
    <property type="component" value="Unassembled WGS sequence"/>
</dbReference>
<dbReference type="GO" id="GO:0016020">
    <property type="term" value="C:membrane"/>
    <property type="evidence" value="ECO:0007669"/>
    <property type="project" value="InterPro"/>
</dbReference>
<dbReference type="RefSeq" id="WP_123689562.1">
    <property type="nucleotide sequence ID" value="NZ_AP019700.1"/>
</dbReference>
<dbReference type="SUPFAM" id="SSF103481">
    <property type="entry name" value="Multidrug resistance efflux transporter EmrE"/>
    <property type="match status" value="2"/>
</dbReference>
<comment type="caution">
    <text evidence="3">The sequence shown here is derived from an EMBL/GenBank/DDBJ whole genome shotgun (WGS) entry which is preliminary data.</text>
</comment>
<feature type="transmembrane region" description="Helical" evidence="1">
    <location>
        <begin position="138"/>
        <end position="156"/>
    </location>
</feature>
<evidence type="ECO:0000313" key="3">
    <source>
        <dbReference type="EMBL" id="ROQ00266.1"/>
    </source>
</evidence>
<feature type="transmembrane region" description="Helical" evidence="1">
    <location>
        <begin position="51"/>
        <end position="69"/>
    </location>
</feature>
<feature type="transmembrane region" description="Helical" evidence="1">
    <location>
        <begin position="192"/>
        <end position="212"/>
    </location>
</feature>
<dbReference type="InterPro" id="IPR037185">
    <property type="entry name" value="EmrE-like"/>
</dbReference>
<gene>
    <name evidence="3" type="ORF">EDC65_2062</name>
</gene>
<keyword evidence="4" id="KW-1185">Reference proteome</keyword>
<evidence type="ECO:0000313" key="4">
    <source>
        <dbReference type="Proteomes" id="UP000278222"/>
    </source>
</evidence>
<proteinExistence type="predicted"/>
<keyword evidence="1" id="KW-0472">Membrane</keyword>
<reference evidence="3 4" key="1">
    <citation type="submission" date="2018-11" db="EMBL/GenBank/DDBJ databases">
        <title>Genomic Encyclopedia of Type Strains, Phase IV (KMG-IV): sequencing the most valuable type-strain genomes for metagenomic binning, comparative biology and taxonomic classification.</title>
        <authorList>
            <person name="Goeker M."/>
        </authorList>
    </citation>
    <scope>NUCLEOTIDE SEQUENCE [LARGE SCALE GENOMIC DNA]</scope>
    <source>
        <strain evidence="3 4">DSM 5900</strain>
    </source>
</reference>
<accession>A0A3N1MGE4</accession>
<organism evidence="3 4">
    <name type="scientific">Stella humosa</name>
    <dbReference type="NCBI Taxonomy" id="94"/>
    <lineage>
        <taxon>Bacteria</taxon>
        <taxon>Pseudomonadati</taxon>
        <taxon>Pseudomonadota</taxon>
        <taxon>Alphaproteobacteria</taxon>
        <taxon>Rhodospirillales</taxon>
        <taxon>Stellaceae</taxon>
        <taxon>Stella</taxon>
    </lineage>
</organism>
<feature type="domain" description="EamA" evidence="2">
    <location>
        <begin position="20"/>
        <end position="152"/>
    </location>
</feature>
<feature type="transmembrane region" description="Helical" evidence="1">
    <location>
        <begin position="18"/>
        <end position="39"/>
    </location>
</feature>
<sequence length="314" mass="33572">MATGPGRAATAGGRDRRVLLGILFMCISAMIFPFMNGLVQILSRDYPSEQIIWARTASHLLVALLWLLPSQGVSALRTRRPWLQILGSVCLITSTAMFFIGVKSVPLAKAAAISFTAPFFVALLAWPFLGERIRGSRLLAVAIGFAGVLVVIRPGLEVVQWASVLIVGSAACYGVYQVVARRVAGHDRPETSVMYSALVGTIIMSAIVPWVWVTPKTGLDALMMVGLGVLGASGHYCVVRSLAYAEANIVSPFQYAQIVGSVAIGWAISGLLPDIYTWIGSAIIVAAGIYIAITQTRRTPAASAVFTERPIRPD</sequence>
<feature type="transmembrane region" description="Helical" evidence="1">
    <location>
        <begin position="107"/>
        <end position="126"/>
    </location>
</feature>
<keyword evidence="1" id="KW-0812">Transmembrane</keyword>
<dbReference type="Gene3D" id="1.10.3730.20">
    <property type="match status" value="1"/>
</dbReference>
<feature type="transmembrane region" description="Helical" evidence="1">
    <location>
        <begin position="250"/>
        <end position="269"/>
    </location>
</feature>
<feature type="transmembrane region" description="Helical" evidence="1">
    <location>
        <begin position="81"/>
        <end position="101"/>
    </location>
</feature>
<dbReference type="PANTHER" id="PTHR22911:SF103">
    <property type="entry name" value="BLR2811 PROTEIN"/>
    <property type="match status" value="1"/>
</dbReference>
<dbReference type="AlphaFoldDB" id="A0A3N1MGE4"/>